<dbReference type="Pfam" id="PF02687">
    <property type="entry name" value="FtsX"/>
    <property type="match status" value="2"/>
</dbReference>
<evidence type="ECO:0000256" key="3">
    <source>
        <dbReference type="ARBA" id="ARBA00022692"/>
    </source>
</evidence>
<feature type="transmembrane region" description="Helical" evidence="6">
    <location>
        <begin position="368"/>
        <end position="393"/>
    </location>
</feature>
<evidence type="ECO:0000256" key="6">
    <source>
        <dbReference type="SAM" id="Phobius"/>
    </source>
</evidence>
<dbReference type="RefSeq" id="WP_130854699.1">
    <property type="nucleotide sequence ID" value="NZ_JBHLWO010000001.1"/>
</dbReference>
<dbReference type="Pfam" id="PF12704">
    <property type="entry name" value="MacB_PCD"/>
    <property type="match status" value="2"/>
</dbReference>
<organism evidence="9 10">
    <name type="scientific">Olivibacter oleidegradans</name>
    <dbReference type="NCBI Taxonomy" id="760123"/>
    <lineage>
        <taxon>Bacteria</taxon>
        <taxon>Pseudomonadati</taxon>
        <taxon>Bacteroidota</taxon>
        <taxon>Sphingobacteriia</taxon>
        <taxon>Sphingobacteriales</taxon>
        <taxon>Sphingobacteriaceae</taxon>
        <taxon>Olivibacter</taxon>
    </lineage>
</organism>
<feature type="domain" description="MacB-like periplasmic core" evidence="8">
    <location>
        <begin position="425"/>
        <end position="626"/>
    </location>
</feature>
<feature type="transmembrane region" description="Helical" evidence="6">
    <location>
        <begin position="275"/>
        <end position="297"/>
    </location>
</feature>
<comment type="caution">
    <text evidence="9">The sequence shown here is derived from an EMBL/GenBank/DDBJ whole genome shotgun (WGS) entry which is preliminary data.</text>
</comment>
<feature type="transmembrane region" description="Helical" evidence="6">
    <location>
        <begin position="21"/>
        <end position="42"/>
    </location>
</feature>
<dbReference type="PANTHER" id="PTHR30572:SF18">
    <property type="entry name" value="ABC-TYPE MACROLIDE FAMILY EXPORT SYSTEM PERMEASE COMPONENT 2"/>
    <property type="match status" value="1"/>
</dbReference>
<evidence type="ECO:0000256" key="4">
    <source>
        <dbReference type="ARBA" id="ARBA00022989"/>
    </source>
</evidence>
<evidence type="ECO:0000256" key="1">
    <source>
        <dbReference type="ARBA" id="ARBA00004651"/>
    </source>
</evidence>
<reference evidence="9 10" key="1">
    <citation type="submission" date="2024-09" db="EMBL/GenBank/DDBJ databases">
        <authorList>
            <person name="Sun Q."/>
            <person name="Mori K."/>
        </authorList>
    </citation>
    <scope>NUCLEOTIDE SEQUENCE [LARGE SCALE GENOMIC DNA]</scope>
    <source>
        <strain evidence="9 10">CCM 7765</strain>
    </source>
</reference>
<dbReference type="InterPro" id="IPR025857">
    <property type="entry name" value="MacB_PCD"/>
</dbReference>
<feature type="transmembrane region" description="Helical" evidence="6">
    <location>
        <begin position="714"/>
        <end position="739"/>
    </location>
</feature>
<accession>A0ABV6HEJ7</accession>
<keyword evidence="4 6" id="KW-1133">Transmembrane helix</keyword>
<evidence type="ECO:0000313" key="9">
    <source>
        <dbReference type="EMBL" id="MFC0317318.1"/>
    </source>
</evidence>
<dbReference type="Proteomes" id="UP001589774">
    <property type="component" value="Unassembled WGS sequence"/>
</dbReference>
<keyword evidence="3 6" id="KW-0812">Transmembrane</keyword>
<proteinExistence type="predicted"/>
<keyword evidence="2" id="KW-1003">Cell membrane</keyword>
<feature type="transmembrane region" description="Helical" evidence="6">
    <location>
        <begin position="326"/>
        <end position="348"/>
    </location>
</feature>
<name>A0ABV6HEJ7_9SPHI</name>
<feature type="transmembrane region" description="Helical" evidence="6">
    <location>
        <begin position="673"/>
        <end position="694"/>
    </location>
</feature>
<keyword evidence="10" id="KW-1185">Reference proteome</keyword>
<keyword evidence="5 6" id="KW-0472">Membrane</keyword>
<evidence type="ECO:0000259" key="8">
    <source>
        <dbReference type="Pfam" id="PF12704"/>
    </source>
</evidence>
<dbReference type="InterPro" id="IPR003838">
    <property type="entry name" value="ABC3_permease_C"/>
</dbReference>
<evidence type="ECO:0000259" key="7">
    <source>
        <dbReference type="Pfam" id="PF02687"/>
    </source>
</evidence>
<evidence type="ECO:0000256" key="5">
    <source>
        <dbReference type="ARBA" id="ARBA00023136"/>
    </source>
</evidence>
<sequence length="793" mass="87769">MFKNYIKIAWRNLRKHKFNTAINILGLACGLSFALLIGAFVWQELRVNQDIKHIDQQYLLKSNLNEYSAIGMLPRALKENYPHLVKNYFRFDGITAIIAYDGQPVQSNAIVADSSLFEMFGFKLLSGNVNHALKTPNQVILSAPFAKCLFGNEEVLGKQLTVRNFNNQEQLFTIGGVLENKGENAVLNLTGPATDLILPIQSTSFFGRPIDDWQSLYIASYLELQPNVSPSSLEKPIRDLIQAHAPKAIVKDYKASLAPLKTYHLEKGDGSIKHLLYTVSIVAFAILLLAVINFVNISINTSANRLKEIGIRKVVGGTKKQLQAQFIAEALLAVVISMLLSICLYPFLSKVISNVLGKSIPSLFNLPGSFWIFAILSCLIIGLFAGAYPALRLSSLPTVQSARGKLAQSKDGSFLLRGLISVQFAIALIALTSSAIIAQQVSLFFSKNLGYDKEYLLTVQVPRDWTAEGLRHTEVLRQELAKLPEVENISISYDIPGAMSSGNTNVLKNATGTDPISTGLVFSDRHFAETYKIPLLAGNFYSPNEASEPTDRVVINEALSKALGYTSPVDAVNQAIYFTDASSAIISGVTKNFYGTSMHFPIGPMLWFNIKNSNVYRYFSIRLKPGNVGVSLNHLTTAWKQILPTAPFDYTFMDAKLAQQYRTEMQLKHAGTVATILAMIIVLLGIVGLVSHNLQKRVKEIGIRKVLGASVRQIIYLFIHDVYPLFLLAACIAVPTSYWLMKKWLTNYYIRTELEASTFIIPLLVLGGITLFIIALQTIKTALNKPVDALRSE</sequence>
<gene>
    <name evidence="9" type="ORF">ACFFI0_03310</name>
</gene>
<comment type="subcellular location">
    <subcellularLocation>
        <location evidence="1">Cell membrane</location>
        <topology evidence="1">Multi-pass membrane protein</topology>
    </subcellularLocation>
</comment>
<dbReference type="EMBL" id="JBHLWO010000001">
    <property type="protein sequence ID" value="MFC0317318.1"/>
    <property type="molecule type" value="Genomic_DNA"/>
</dbReference>
<evidence type="ECO:0000256" key="2">
    <source>
        <dbReference type="ARBA" id="ARBA00022475"/>
    </source>
</evidence>
<feature type="transmembrane region" description="Helical" evidence="6">
    <location>
        <begin position="759"/>
        <end position="776"/>
    </location>
</feature>
<dbReference type="PROSITE" id="PS51257">
    <property type="entry name" value="PROKAR_LIPOPROTEIN"/>
    <property type="match status" value="1"/>
</dbReference>
<feature type="domain" description="ABC3 transporter permease C-terminal" evidence="7">
    <location>
        <begin position="673"/>
        <end position="780"/>
    </location>
</feature>
<dbReference type="InterPro" id="IPR050250">
    <property type="entry name" value="Macrolide_Exporter_MacB"/>
</dbReference>
<protein>
    <submittedName>
        <fullName evidence="9">ABC transporter permease</fullName>
    </submittedName>
</protein>
<feature type="transmembrane region" description="Helical" evidence="6">
    <location>
        <begin position="414"/>
        <end position="438"/>
    </location>
</feature>
<feature type="domain" description="MacB-like periplasmic core" evidence="8">
    <location>
        <begin position="20"/>
        <end position="239"/>
    </location>
</feature>
<dbReference type="PANTHER" id="PTHR30572">
    <property type="entry name" value="MEMBRANE COMPONENT OF TRANSPORTER-RELATED"/>
    <property type="match status" value="1"/>
</dbReference>
<evidence type="ECO:0000313" key="10">
    <source>
        <dbReference type="Proteomes" id="UP001589774"/>
    </source>
</evidence>
<feature type="domain" description="ABC3 transporter permease C-terminal" evidence="7">
    <location>
        <begin position="281"/>
        <end position="396"/>
    </location>
</feature>